<dbReference type="RefSeq" id="WP_061159779.1">
    <property type="nucleotide sequence ID" value="NZ_FCOI02000004.1"/>
</dbReference>
<reference evidence="2" key="1">
    <citation type="submission" date="2016-01" db="EMBL/GenBank/DDBJ databases">
        <authorList>
            <person name="Peeters Charlotte."/>
        </authorList>
    </citation>
    <scope>NUCLEOTIDE SEQUENCE [LARGE SCALE GENOMIC DNA]</scope>
</reference>
<name>A0A158A705_9BURK</name>
<proteinExistence type="predicted"/>
<protein>
    <submittedName>
        <fullName evidence="1">Uncharacterized protein</fullName>
    </submittedName>
</protein>
<sequence>MKIEPTHIVAAWLIAADAKNDASTEERTVDTAASFEPMRYEERALESRPDSRQAVTRVIPPLDSRRTRWPA</sequence>
<evidence type="ECO:0000313" key="1">
    <source>
        <dbReference type="EMBL" id="SAK53479.1"/>
    </source>
</evidence>
<gene>
    <name evidence="1" type="ORF">AWB76_01862</name>
</gene>
<evidence type="ECO:0000313" key="2">
    <source>
        <dbReference type="Proteomes" id="UP000054624"/>
    </source>
</evidence>
<dbReference type="AlphaFoldDB" id="A0A158A705"/>
<organism evidence="1 2">
    <name type="scientific">Caballeronia temeraria</name>
    <dbReference type="NCBI Taxonomy" id="1777137"/>
    <lineage>
        <taxon>Bacteria</taxon>
        <taxon>Pseudomonadati</taxon>
        <taxon>Pseudomonadota</taxon>
        <taxon>Betaproteobacteria</taxon>
        <taxon>Burkholderiales</taxon>
        <taxon>Burkholderiaceae</taxon>
        <taxon>Caballeronia</taxon>
    </lineage>
</organism>
<dbReference type="STRING" id="1777137.AWB76_01862"/>
<dbReference type="Proteomes" id="UP000054624">
    <property type="component" value="Unassembled WGS sequence"/>
</dbReference>
<dbReference type="EMBL" id="FCOI02000004">
    <property type="protein sequence ID" value="SAK53479.1"/>
    <property type="molecule type" value="Genomic_DNA"/>
</dbReference>
<keyword evidence="2" id="KW-1185">Reference proteome</keyword>
<accession>A0A158A705</accession>